<evidence type="ECO:0000313" key="1">
    <source>
        <dbReference type="EMBL" id="ACO77071.1"/>
    </source>
</evidence>
<gene>
    <name evidence="1" type="ordered locus">Avin_08260</name>
</gene>
<dbReference type="AlphaFoldDB" id="C1DMP1"/>
<sequence>MHYLRSGRKAGKPDDISDLCIIGPDR</sequence>
<organism evidence="1 2">
    <name type="scientific">Azotobacter vinelandii (strain DJ / ATCC BAA-1303)</name>
    <dbReference type="NCBI Taxonomy" id="322710"/>
    <lineage>
        <taxon>Bacteria</taxon>
        <taxon>Pseudomonadati</taxon>
        <taxon>Pseudomonadota</taxon>
        <taxon>Gammaproteobacteria</taxon>
        <taxon>Pseudomonadales</taxon>
        <taxon>Pseudomonadaceae</taxon>
        <taxon>Azotobacter</taxon>
    </lineage>
</organism>
<protein>
    <submittedName>
        <fullName evidence="1">Uncharacterized protein</fullName>
    </submittedName>
</protein>
<dbReference type="EnsemblBacteria" id="ACO77071">
    <property type="protein sequence ID" value="ACO77071"/>
    <property type="gene ID" value="Avin_08260"/>
</dbReference>
<reference evidence="1 2" key="1">
    <citation type="journal article" date="2009" name="J. Bacteriol.">
        <title>Genome sequence of Azotobacter vinelandii, an obligate aerobe specialized to support diverse anaerobic metabolic processes.</title>
        <authorList>
            <person name="Setubal J.C."/>
            <person name="dos Santos P."/>
            <person name="Goldman B.S."/>
            <person name="Ertesvag H."/>
            <person name="Espin G."/>
            <person name="Rubio L.M."/>
            <person name="Valla S."/>
            <person name="Almeida N.F."/>
            <person name="Balasubramanian D."/>
            <person name="Cromes L."/>
            <person name="Curatti L."/>
            <person name="Du Z."/>
            <person name="Godsy E."/>
            <person name="Goodner B."/>
            <person name="Hellner-Burris K."/>
            <person name="Hernandez J.A."/>
            <person name="Houmiel K."/>
            <person name="Imperial J."/>
            <person name="Kennedy C."/>
            <person name="Larson T.J."/>
            <person name="Latreille P."/>
            <person name="Ligon L.S."/>
            <person name="Lu J."/>
            <person name="Maerk M."/>
            <person name="Miller N.M."/>
            <person name="Norton S."/>
            <person name="O'Carroll I.P."/>
            <person name="Paulsen I."/>
            <person name="Raulfs E.C."/>
            <person name="Roemer R."/>
            <person name="Rosser J."/>
            <person name="Segura D."/>
            <person name="Slater S."/>
            <person name="Stricklin S.L."/>
            <person name="Studholme D.J."/>
            <person name="Sun J."/>
            <person name="Viana C.J."/>
            <person name="Wallin E."/>
            <person name="Wang B."/>
            <person name="Wheeler C."/>
            <person name="Zhu H."/>
            <person name="Dean D.R."/>
            <person name="Dixon R."/>
            <person name="Wood D."/>
        </authorList>
    </citation>
    <scope>NUCLEOTIDE SEQUENCE [LARGE SCALE GENOMIC DNA]</scope>
    <source>
        <strain evidence="2">DJ / ATCC BAA-1303</strain>
    </source>
</reference>
<accession>C1DMP1</accession>
<dbReference type="KEGG" id="avn:Avin_08260"/>
<name>C1DMP1_AZOVD</name>
<dbReference type="Proteomes" id="UP000002424">
    <property type="component" value="Chromosome"/>
</dbReference>
<dbReference type="STRING" id="322710.Avin_08260"/>
<dbReference type="EMBL" id="CP001157">
    <property type="protein sequence ID" value="ACO77071.1"/>
    <property type="molecule type" value="Genomic_DNA"/>
</dbReference>
<evidence type="ECO:0000313" key="2">
    <source>
        <dbReference type="Proteomes" id="UP000002424"/>
    </source>
</evidence>
<proteinExistence type="predicted"/>
<keyword evidence="2" id="KW-1185">Reference proteome</keyword>
<dbReference type="HOGENOM" id="CLU_3416574_0_0_6"/>